<evidence type="ECO:0008006" key="5">
    <source>
        <dbReference type="Google" id="ProtNLM"/>
    </source>
</evidence>
<evidence type="ECO:0000313" key="3">
    <source>
        <dbReference type="EMBL" id="PQJ28512.1"/>
    </source>
</evidence>
<dbReference type="PROSITE" id="PS51257">
    <property type="entry name" value="PROKAR_LIPOPROTEIN"/>
    <property type="match status" value="1"/>
</dbReference>
<dbReference type="AlphaFoldDB" id="A0A2S7U2D1"/>
<reference evidence="3 4" key="1">
    <citation type="submission" date="2016-12" db="EMBL/GenBank/DDBJ databases">
        <title>Study of bacterial adaptation to deep sea.</title>
        <authorList>
            <person name="Song J."/>
            <person name="Yoshizawa S."/>
            <person name="Kogure K."/>
        </authorList>
    </citation>
    <scope>NUCLEOTIDE SEQUENCE [LARGE SCALE GENOMIC DNA]</scope>
    <source>
        <strain evidence="3 4">SAORIC-165</strain>
    </source>
</reference>
<dbReference type="RefSeq" id="WP_105043016.1">
    <property type="nucleotide sequence ID" value="NZ_MQWA01000001.1"/>
</dbReference>
<keyword evidence="2" id="KW-0732">Signal</keyword>
<sequence length="177" mass="19757">MKLYFSISVLCLSLVATSCNKKPAEEPSPTGSRITPAQTPIETSSEQIPYTEPLPPQTAEGIAKDMGMTLDFSNPEDYMARIVEIMQKATNEADPEAIIRLIGKQSLTKEQEAMLRKLVTEQRIKIDPESPFEKIGELKANKLARWAINLQDSAPILLDVKRDDRGKWKVDEVTLNG</sequence>
<proteinExistence type="predicted"/>
<feature type="chain" id="PRO_5015703006" description="DUF4878 domain-containing protein" evidence="2">
    <location>
        <begin position="22"/>
        <end position="177"/>
    </location>
</feature>
<accession>A0A2S7U2D1</accession>
<protein>
    <recommendedName>
        <fullName evidence="5">DUF4878 domain-containing protein</fullName>
    </recommendedName>
</protein>
<feature type="signal peptide" evidence="2">
    <location>
        <begin position="1"/>
        <end position="21"/>
    </location>
</feature>
<feature type="compositionally biased region" description="Polar residues" evidence="1">
    <location>
        <begin position="29"/>
        <end position="48"/>
    </location>
</feature>
<feature type="region of interest" description="Disordered" evidence="1">
    <location>
        <begin position="21"/>
        <end position="60"/>
    </location>
</feature>
<evidence type="ECO:0000256" key="2">
    <source>
        <dbReference type="SAM" id="SignalP"/>
    </source>
</evidence>
<dbReference type="Proteomes" id="UP000239907">
    <property type="component" value="Unassembled WGS sequence"/>
</dbReference>
<keyword evidence="4" id="KW-1185">Reference proteome</keyword>
<comment type="caution">
    <text evidence="3">The sequence shown here is derived from an EMBL/GenBank/DDBJ whole genome shotgun (WGS) entry which is preliminary data.</text>
</comment>
<dbReference type="EMBL" id="MQWA01000001">
    <property type="protein sequence ID" value="PQJ28512.1"/>
    <property type="molecule type" value="Genomic_DNA"/>
</dbReference>
<evidence type="ECO:0000256" key="1">
    <source>
        <dbReference type="SAM" id="MobiDB-lite"/>
    </source>
</evidence>
<organism evidence="3 4">
    <name type="scientific">Rubritalea profundi</name>
    <dbReference type="NCBI Taxonomy" id="1658618"/>
    <lineage>
        <taxon>Bacteria</taxon>
        <taxon>Pseudomonadati</taxon>
        <taxon>Verrucomicrobiota</taxon>
        <taxon>Verrucomicrobiia</taxon>
        <taxon>Verrucomicrobiales</taxon>
        <taxon>Rubritaleaceae</taxon>
        <taxon>Rubritalea</taxon>
    </lineage>
</organism>
<name>A0A2S7U2D1_9BACT</name>
<evidence type="ECO:0000313" key="4">
    <source>
        <dbReference type="Proteomes" id="UP000239907"/>
    </source>
</evidence>
<gene>
    <name evidence="3" type="ORF">BSZ32_08315</name>
</gene>